<evidence type="ECO:0000313" key="2">
    <source>
        <dbReference type="Proteomes" id="UP000828390"/>
    </source>
</evidence>
<dbReference type="Proteomes" id="UP000828390">
    <property type="component" value="Unassembled WGS sequence"/>
</dbReference>
<name>A0A9D4FT69_DREPO</name>
<gene>
    <name evidence="1" type="ORF">DPMN_132350</name>
</gene>
<organism evidence="1 2">
    <name type="scientific">Dreissena polymorpha</name>
    <name type="common">Zebra mussel</name>
    <name type="synonym">Mytilus polymorpha</name>
    <dbReference type="NCBI Taxonomy" id="45954"/>
    <lineage>
        <taxon>Eukaryota</taxon>
        <taxon>Metazoa</taxon>
        <taxon>Spiralia</taxon>
        <taxon>Lophotrochozoa</taxon>
        <taxon>Mollusca</taxon>
        <taxon>Bivalvia</taxon>
        <taxon>Autobranchia</taxon>
        <taxon>Heteroconchia</taxon>
        <taxon>Euheterodonta</taxon>
        <taxon>Imparidentia</taxon>
        <taxon>Neoheterodontei</taxon>
        <taxon>Myida</taxon>
        <taxon>Dreissenoidea</taxon>
        <taxon>Dreissenidae</taxon>
        <taxon>Dreissena</taxon>
    </lineage>
</organism>
<keyword evidence="2" id="KW-1185">Reference proteome</keyword>
<dbReference type="EMBL" id="JAIWYP010000006">
    <property type="protein sequence ID" value="KAH3804072.1"/>
    <property type="molecule type" value="Genomic_DNA"/>
</dbReference>
<comment type="caution">
    <text evidence="1">The sequence shown here is derived from an EMBL/GenBank/DDBJ whole genome shotgun (WGS) entry which is preliminary data.</text>
</comment>
<reference evidence="1" key="1">
    <citation type="journal article" date="2019" name="bioRxiv">
        <title>The Genome of the Zebra Mussel, Dreissena polymorpha: A Resource for Invasive Species Research.</title>
        <authorList>
            <person name="McCartney M.A."/>
            <person name="Auch B."/>
            <person name="Kono T."/>
            <person name="Mallez S."/>
            <person name="Zhang Y."/>
            <person name="Obille A."/>
            <person name="Becker A."/>
            <person name="Abrahante J.E."/>
            <person name="Garbe J."/>
            <person name="Badalamenti J.P."/>
            <person name="Herman A."/>
            <person name="Mangelson H."/>
            <person name="Liachko I."/>
            <person name="Sullivan S."/>
            <person name="Sone E.D."/>
            <person name="Koren S."/>
            <person name="Silverstein K.A.T."/>
            <person name="Beckman K.B."/>
            <person name="Gohl D.M."/>
        </authorList>
    </citation>
    <scope>NUCLEOTIDE SEQUENCE</scope>
    <source>
        <strain evidence="1">Duluth1</strain>
        <tissue evidence="1">Whole animal</tissue>
    </source>
</reference>
<sequence>MDYYEVYQDPGPFLKSDMLSTIFASSGSEFQAVVVEGKKECWYREVLVRAPSRWDELRKDLADRSPTDCGDSVDKYSALRPMTVFKKRMSLCLDLLVLRVSQAISLESNLYDTSRVQLETMRAASV</sequence>
<protein>
    <submittedName>
        <fullName evidence="1">Uncharacterized protein</fullName>
    </submittedName>
</protein>
<reference evidence="1" key="2">
    <citation type="submission" date="2020-11" db="EMBL/GenBank/DDBJ databases">
        <authorList>
            <person name="McCartney M.A."/>
            <person name="Auch B."/>
            <person name="Kono T."/>
            <person name="Mallez S."/>
            <person name="Becker A."/>
            <person name="Gohl D.M."/>
            <person name="Silverstein K.A.T."/>
            <person name="Koren S."/>
            <person name="Bechman K.B."/>
            <person name="Herman A."/>
            <person name="Abrahante J.E."/>
            <person name="Garbe J."/>
        </authorList>
    </citation>
    <scope>NUCLEOTIDE SEQUENCE</scope>
    <source>
        <strain evidence="1">Duluth1</strain>
        <tissue evidence="1">Whole animal</tissue>
    </source>
</reference>
<proteinExistence type="predicted"/>
<accession>A0A9D4FT69</accession>
<evidence type="ECO:0000313" key="1">
    <source>
        <dbReference type="EMBL" id="KAH3804072.1"/>
    </source>
</evidence>
<dbReference type="AlphaFoldDB" id="A0A9D4FT69"/>